<comment type="caution">
    <text evidence="2">The sequence shown here is derived from an EMBL/GenBank/DDBJ whole genome shotgun (WGS) entry which is preliminary data.</text>
</comment>
<evidence type="ECO:0000313" key="3">
    <source>
        <dbReference type="Proteomes" id="UP001162162"/>
    </source>
</evidence>
<evidence type="ECO:0000256" key="1">
    <source>
        <dbReference type="SAM" id="MobiDB-lite"/>
    </source>
</evidence>
<feature type="compositionally biased region" description="Basic and acidic residues" evidence="1">
    <location>
        <begin position="102"/>
        <end position="126"/>
    </location>
</feature>
<organism evidence="2 3">
    <name type="scientific">Aromia moschata</name>
    <dbReference type="NCBI Taxonomy" id="1265417"/>
    <lineage>
        <taxon>Eukaryota</taxon>
        <taxon>Metazoa</taxon>
        <taxon>Ecdysozoa</taxon>
        <taxon>Arthropoda</taxon>
        <taxon>Hexapoda</taxon>
        <taxon>Insecta</taxon>
        <taxon>Pterygota</taxon>
        <taxon>Neoptera</taxon>
        <taxon>Endopterygota</taxon>
        <taxon>Coleoptera</taxon>
        <taxon>Polyphaga</taxon>
        <taxon>Cucujiformia</taxon>
        <taxon>Chrysomeloidea</taxon>
        <taxon>Cerambycidae</taxon>
        <taxon>Cerambycinae</taxon>
        <taxon>Callichromatini</taxon>
        <taxon>Aromia</taxon>
    </lineage>
</organism>
<name>A0AAV8YCZ1_9CUCU</name>
<sequence>MSSEKYAWRLRKKMSIMSGDSPNSHQNDLFDFKEGRSSPTPTTSKDVGVQSGEVVQASVLVEPHRDDDAGKDLNSPILNSGSGEDPEQTVQLDDLDFSGGKRRCDNADRKDSPEKKKLNGEFDRLDGVWVPPARPEEQQGRRRRRRRQLYGEVPVLHHAVLRVYNRVTP</sequence>
<keyword evidence="3" id="KW-1185">Reference proteome</keyword>
<proteinExistence type="predicted"/>
<feature type="compositionally biased region" description="Polar residues" evidence="1">
    <location>
        <begin position="18"/>
        <end position="27"/>
    </location>
</feature>
<reference evidence="2" key="1">
    <citation type="journal article" date="2023" name="Insect Mol. Biol.">
        <title>Genome sequencing provides insights into the evolution of gene families encoding plant cell wall-degrading enzymes in longhorned beetles.</title>
        <authorList>
            <person name="Shin N.R."/>
            <person name="Okamura Y."/>
            <person name="Kirsch R."/>
            <person name="Pauchet Y."/>
        </authorList>
    </citation>
    <scope>NUCLEOTIDE SEQUENCE</scope>
    <source>
        <strain evidence="2">AMC_N1</strain>
    </source>
</reference>
<accession>A0AAV8YCZ1</accession>
<dbReference type="Proteomes" id="UP001162162">
    <property type="component" value="Unassembled WGS sequence"/>
</dbReference>
<protein>
    <submittedName>
        <fullName evidence="2">Uncharacterized protein</fullName>
    </submittedName>
</protein>
<dbReference type="AlphaFoldDB" id="A0AAV8YCZ1"/>
<feature type="region of interest" description="Disordered" evidence="1">
    <location>
        <begin position="14"/>
        <end position="149"/>
    </location>
</feature>
<gene>
    <name evidence="2" type="ORF">NQ318_017918</name>
</gene>
<dbReference type="EMBL" id="JAPWTK010000131">
    <property type="protein sequence ID" value="KAJ8948749.1"/>
    <property type="molecule type" value="Genomic_DNA"/>
</dbReference>
<evidence type="ECO:0000313" key="2">
    <source>
        <dbReference type="EMBL" id="KAJ8948749.1"/>
    </source>
</evidence>
<feature type="compositionally biased region" description="Basic and acidic residues" evidence="1">
    <location>
        <begin position="62"/>
        <end position="71"/>
    </location>
</feature>